<accession>A0A1H0DNJ8</accession>
<dbReference type="Proteomes" id="UP000748067">
    <property type="component" value="Unassembled WGS sequence"/>
</dbReference>
<reference evidence="2 5" key="1">
    <citation type="submission" date="2015-01" db="EMBL/GenBank/DDBJ databases">
        <title>Genome Sequence of Pseudomonas antarctica CMS 35.</title>
        <authorList>
            <person name="Voget S."/>
            <person name="Chow J."/>
            <person name="Daniel R."/>
            <person name="Streit W."/>
        </authorList>
    </citation>
    <scope>NUCLEOTIDE SEQUENCE [LARGE SCALE GENOMIC DNA]</scope>
    <source>
        <strain evidence="2 5">CMS 35</strain>
    </source>
</reference>
<evidence type="ECO:0000313" key="3">
    <source>
        <dbReference type="EMBL" id="SDN71649.1"/>
    </source>
</evidence>
<dbReference type="EMBL" id="JXDI01000001">
    <property type="protein sequence ID" value="KAF2407822.1"/>
    <property type="molecule type" value="Genomic_DNA"/>
</dbReference>
<organism evidence="3 4">
    <name type="scientific">Pseudomonas antarctica</name>
    <dbReference type="NCBI Taxonomy" id="219572"/>
    <lineage>
        <taxon>Bacteria</taxon>
        <taxon>Pseudomonadati</taxon>
        <taxon>Pseudomonadota</taxon>
        <taxon>Gammaproteobacteria</taxon>
        <taxon>Pseudomonadales</taxon>
        <taxon>Pseudomonadaceae</taxon>
        <taxon>Pseudomonas</taxon>
    </lineage>
</organism>
<keyword evidence="5" id="KW-1185">Reference proteome</keyword>
<evidence type="ECO:0000313" key="2">
    <source>
        <dbReference type="EMBL" id="KAF2407822.1"/>
    </source>
</evidence>
<evidence type="ECO:0000313" key="5">
    <source>
        <dbReference type="Proteomes" id="UP000748067"/>
    </source>
</evidence>
<dbReference type="Proteomes" id="UP000182470">
    <property type="component" value="Chromosome I"/>
</dbReference>
<dbReference type="EMBL" id="LT629704">
    <property type="protein sequence ID" value="SDN71649.1"/>
    <property type="molecule type" value="Genomic_DNA"/>
</dbReference>
<name>A0A1H0DNJ8_9PSED</name>
<feature type="compositionally biased region" description="Low complexity" evidence="1">
    <location>
        <begin position="10"/>
        <end position="23"/>
    </location>
</feature>
<gene>
    <name evidence="2" type="ORF">PSAN_02030</name>
    <name evidence="3" type="ORF">SAMN04490179_5557</name>
</gene>
<protein>
    <submittedName>
        <fullName evidence="3">Uncharacterized protein</fullName>
    </submittedName>
</protein>
<reference evidence="3 4" key="2">
    <citation type="submission" date="2016-10" db="EMBL/GenBank/DDBJ databases">
        <authorList>
            <person name="de Groot N.N."/>
        </authorList>
    </citation>
    <scope>NUCLEOTIDE SEQUENCE [LARGE SCALE GENOMIC DNA]</scope>
    <source>
        <strain evidence="3 4">BS2772</strain>
    </source>
</reference>
<evidence type="ECO:0000313" key="4">
    <source>
        <dbReference type="Proteomes" id="UP000182470"/>
    </source>
</evidence>
<evidence type="ECO:0000256" key="1">
    <source>
        <dbReference type="SAM" id="MobiDB-lite"/>
    </source>
</evidence>
<sequence length="88" mass="9661">MSLGEGSRNVVSGPSPSRASPAPAVETIAMWEPGLPAMAAEQALNYFQPDLMLIQQLHQRWHWLLIGHQAVHQTDRPQANHGIAPEFA</sequence>
<feature type="region of interest" description="Disordered" evidence="1">
    <location>
        <begin position="1"/>
        <end position="23"/>
    </location>
</feature>
<proteinExistence type="predicted"/>
<dbReference type="AlphaFoldDB" id="A0A1H0DNJ8"/>